<reference evidence="1" key="1">
    <citation type="submission" date="2023-11" db="EMBL/GenBank/DDBJ databases">
        <authorList>
            <person name="Poullet M."/>
        </authorList>
    </citation>
    <scope>NUCLEOTIDE SEQUENCE</scope>
    <source>
        <strain evidence="1">E1834</strain>
    </source>
</reference>
<protein>
    <submittedName>
        <fullName evidence="1">Uncharacterized protein</fullName>
    </submittedName>
</protein>
<dbReference type="EMBL" id="CAVMJV010000110">
    <property type="protein sequence ID" value="CAK5101740.1"/>
    <property type="molecule type" value="Genomic_DNA"/>
</dbReference>
<sequence>MTSPTTTATSSNFLNNLKDFCWRFLELYLFKFTLFVLLFICVEHYCLLNLFCIIFISIALSSSTFCVSKSVTFALCAYMAILFVVRSVYQVWKFFFEVVCWVH</sequence>
<comment type="caution">
    <text evidence="1">The sequence shown here is derived from an EMBL/GenBank/DDBJ whole genome shotgun (WGS) entry which is preliminary data.</text>
</comment>
<dbReference type="Proteomes" id="UP001497535">
    <property type="component" value="Unassembled WGS sequence"/>
</dbReference>
<accession>A0ACB1ASI5</accession>
<keyword evidence="2" id="KW-1185">Reference proteome</keyword>
<proteinExistence type="predicted"/>
<evidence type="ECO:0000313" key="1">
    <source>
        <dbReference type="EMBL" id="CAK5101740.1"/>
    </source>
</evidence>
<evidence type="ECO:0000313" key="2">
    <source>
        <dbReference type="Proteomes" id="UP001497535"/>
    </source>
</evidence>
<gene>
    <name evidence="1" type="ORF">MENTE1834_LOCUS42363</name>
</gene>
<name>A0ACB1ASI5_MELEN</name>
<organism evidence="1 2">
    <name type="scientific">Meloidogyne enterolobii</name>
    <name type="common">Root-knot nematode worm</name>
    <name type="synonym">Meloidogyne mayaguensis</name>
    <dbReference type="NCBI Taxonomy" id="390850"/>
    <lineage>
        <taxon>Eukaryota</taxon>
        <taxon>Metazoa</taxon>
        <taxon>Ecdysozoa</taxon>
        <taxon>Nematoda</taxon>
        <taxon>Chromadorea</taxon>
        <taxon>Rhabditida</taxon>
        <taxon>Tylenchina</taxon>
        <taxon>Tylenchomorpha</taxon>
        <taxon>Tylenchoidea</taxon>
        <taxon>Meloidogynidae</taxon>
        <taxon>Meloidogyninae</taxon>
        <taxon>Meloidogyne</taxon>
    </lineage>
</organism>